<reference evidence="1" key="2">
    <citation type="journal article" date="2015" name="Data Brief">
        <title>Shoot transcriptome of the giant reed, Arundo donax.</title>
        <authorList>
            <person name="Barrero R.A."/>
            <person name="Guerrero F.D."/>
            <person name="Moolhuijzen P."/>
            <person name="Goolsby J.A."/>
            <person name="Tidwell J."/>
            <person name="Bellgard S.E."/>
            <person name="Bellgard M.I."/>
        </authorList>
    </citation>
    <scope>NUCLEOTIDE SEQUENCE</scope>
    <source>
        <tissue evidence="1">Shoot tissue taken approximately 20 cm above the soil surface</tissue>
    </source>
</reference>
<dbReference type="AlphaFoldDB" id="A0A0A9HP30"/>
<name>A0A0A9HP30_ARUDO</name>
<sequence>MNHDMVKQGKDKESCCGLGSPVLYKESETAVSASKSGETSMNCVYNLS</sequence>
<evidence type="ECO:0000313" key="1">
    <source>
        <dbReference type="EMBL" id="JAE38497.1"/>
    </source>
</evidence>
<protein>
    <submittedName>
        <fullName evidence="1">Uncharacterized protein</fullName>
    </submittedName>
</protein>
<organism evidence="1">
    <name type="scientific">Arundo donax</name>
    <name type="common">Giant reed</name>
    <name type="synonym">Donax arundinaceus</name>
    <dbReference type="NCBI Taxonomy" id="35708"/>
    <lineage>
        <taxon>Eukaryota</taxon>
        <taxon>Viridiplantae</taxon>
        <taxon>Streptophyta</taxon>
        <taxon>Embryophyta</taxon>
        <taxon>Tracheophyta</taxon>
        <taxon>Spermatophyta</taxon>
        <taxon>Magnoliopsida</taxon>
        <taxon>Liliopsida</taxon>
        <taxon>Poales</taxon>
        <taxon>Poaceae</taxon>
        <taxon>PACMAD clade</taxon>
        <taxon>Arundinoideae</taxon>
        <taxon>Arundineae</taxon>
        <taxon>Arundo</taxon>
    </lineage>
</organism>
<reference evidence="1" key="1">
    <citation type="submission" date="2014-09" db="EMBL/GenBank/DDBJ databases">
        <authorList>
            <person name="Magalhaes I.L.F."/>
            <person name="Oliveira U."/>
            <person name="Santos F.R."/>
            <person name="Vidigal T.H.D.A."/>
            <person name="Brescovit A.D."/>
            <person name="Santos A.J."/>
        </authorList>
    </citation>
    <scope>NUCLEOTIDE SEQUENCE</scope>
    <source>
        <tissue evidence="1">Shoot tissue taken approximately 20 cm above the soil surface</tissue>
    </source>
</reference>
<accession>A0A0A9HP30</accession>
<proteinExistence type="predicted"/>
<dbReference type="EMBL" id="GBRH01159399">
    <property type="protein sequence ID" value="JAE38497.1"/>
    <property type="molecule type" value="Transcribed_RNA"/>
</dbReference>